<keyword evidence="1" id="KW-0732">Signal</keyword>
<gene>
    <name evidence="3" type="ORF">GCM10009801_63640</name>
</gene>
<evidence type="ECO:0000259" key="2">
    <source>
        <dbReference type="Pfam" id="PF03724"/>
    </source>
</evidence>
<feature type="domain" description="DUF306" evidence="2">
    <location>
        <begin position="39"/>
        <end position="151"/>
    </location>
</feature>
<dbReference type="InterPro" id="IPR005184">
    <property type="entry name" value="DUF306_Meta_HslJ"/>
</dbReference>
<reference evidence="4" key="1">
    <citation type="journal article" date="2019" name="Int. J. Syst. Evol. Microbiol.">
        <title>The Global Catalogue of Microorganisms (GCM) 10K type strain sequencing project: providing services to taxonomists for standard genome sequencing and annotation.</title>
        <authorList>
            <consortium name="The Broad Institute Genomics Platform"/>
            <consortium name="The Broad Institute Genome Sequencing Center for Infectious Disease"/>
            <person name="Wu L."/>
            <person name="Ma J."/>
        </authorList>
    </citation>
    <scope>NUCLEOTIDE SEQUENCE [LARGE SCALE GENOMIC DNA]</scope>
    <source>
        <strain evidence="4">JCM 15478</strain>
    </source>
</reference>
<feature type="signal peptide" evidence="1">
    <location>
        <begin position="1"/>
        <end position="23"/>
    </location>
</feature>
<name>A0ABP5I6V3_9ACTN</name>
<dbReference type="PROSITE" id="PS51257">
    <property type="entry name" value="PROKAR_LIPOPROTEIN"/>
    <property type="match status" value="1"/>
</dbReference>
<sequence>MRLTAMKRIPAAAYVLAALALTAACGTDTGQGRRSLSVTNVPWEARSVTVDGRTYPAPEGVGMELAPDSVRAGGGKIDGRGGCNGFQGTAAVDKESMRVSGYTVTMEACLDDESTAFQKKFLGTLSGANRLSLSEDGRTLRLTDGADALTFTRGARSR</sequence>
<dbReference type="Pfam" id="PF03724">
    <property type="entry name" value="META"/>
    <property type="match status" value="1"/>
</dbReference>
<keyword evidence="4" id="KW-1185">Reference proteome</keyword>
<comment type="caution">
    <text evidence="3">The sequence shown here is derived from an EMBL/GenBank/DDBJ whole genome shotgun (WGS) entry which is preliminary data.</text>
</comment>
<dbReference type="Proteomes" id="UP001500016">
    <property type="component" value="Unassembled WGS sequence"/>
</dbReference>
<feature type="chain" id="PRO_5046452953" description="DUF306 domain-containing protein" evidence="1">
    <location>
        <begin position="24"/>
        <end position="158"/>
    </location>
</feature>
<evidence type="ECO:0000313" key="4">
    <source>
        <dbReference type="Proteomes" id="UP001500016"/>
    </source>
</evidence>
<evidence type="ECO:0000256" key="1">
    <source>
        <dbReference type="SAM" id="SignalP"/>
    </source>
</evidence>
<proteinExistence type="predicted"/>
<dbReference type="Gene3D" id="2.40.128.270">
    <property type="match status" value="1"/>
</dbReference>
<dbReference type="InterPro" id="IPR038670">
    <property type="entry name" value="HslJ-like_sf"/>
</dbReference>
<accession>A0ABP5I6V3</accession>
<organism evidence="3 4">
    <name type="scientific">Streptomyces albiaxialis</name>
    <dbReference type="NCBI Taxonomy" id="329523"/>
    <lineage>
        <taxon>Bacteria</taxon>
        <taxon>Bacillati</taxon>
        <taxon>Actinomycetota</taxon>
        <taxon>Actinomycetes</taxon>
        <taxon>Kitasatosporales</taxon>
        <taxon>Streptomycetaceae</taxon>
        <taxon>Streptomyces</taxon>
    </lineage>
</organism>
<protein>
    <recommendedName>
        <fullName evidence="2">DUF306 domain-containing protein</fullName>
    </recommendedName>
</protein>
<evidence type="ECO:0000313" key="3">
    <source>
        <dbReference type="EMBL" id="GAA2095098.1"/>
    </source>
</evidence>
<dbReference type="EMBL" id="BAAAPE010000016">
    <property type="protein sequence ID" value="GAA2095098.1"/>
    <property type="molecule type" value="Genomic_DNA"/>
</dbReference>